<dbReference type="InterPro" id="IPR001647">
    <property type="entry name" value="HTH_TetR"/>
</dbReference>
<dbReference type="PRINTS" id="PR00455">
    <property type="entry name" value="HTHTETR"/>
</dbReference>
<dbReference type="EMBL" id="MWQN01000001">
    <property type="protein sequence ID" value="OPC84808.1"/>
    <property type="molecule type" value="Genomic_DNA"/>
</dbReference>
<evidence type="ECO:0000259" key="4">
    <source>
        <dbReference type="PROSITE" id="PS50977"/>
    </source>
</evidence>
<evidence type="ECO:0000313" key="6">
    <source>
        <dbReference type="Proteomes" id="UP000190037"/>
    </source>
</evidence>
<dbReference type="AlphaFoldDB" id="A0A1T3P6S8"/>
<dbReference type="GO" id="GO:0003700">
    <property type="term" value="F:DNA-binding transcription factor activity"/>
    <property type="evidence" value="ECO:0007669"/>
    <property type="project" value="TreeGrafter"/>
</dbReference>
<keyword evidence="6" id="KW-1185">Reference proteome</keyword>
<accession>A0A1T3P6S8</accession>
<reference evidence="5 6" key="1">
    <citation type="submission" date="2017-03" db="EMBL/GenBank/DDBJ databases">
        <title>Draft genome sequence of Streptomyces scabrisporus NF3, endophyte isolated from Amphipterygium adstringens.</title>
        <authorList>
            <person name="Vazquez M."/>
            <person name="Ceapa C.D."/>
            <person name="Rodriguez Luna D."/>
            <person name="Sanchez Esquivel S."/>
        </authorList>
    </citation>
    <scope>NUCLEOTIDE SEQUENCE [LARGE SCALE GENOMIC DNA]</scope>
    <source>
        <strain evidence="5 6">NF3</strain>
    </source>
</reference>
<keyword evidence="1 2" id="KW-0238">DNA-binding</keyword>
<comment type="caution">
    <text evidence="5">The sequence shown here is derived from an EMBL/GenBank/DDBJ whole genome shotgun (WGS) entry which is preliminary data.</text>
</comment>
<dbReference type="Pfam" id="PF17940">
    <property type="entry name" value="TetR_C_31"/>
    <property type="match status" value="1"/>
</dbReference>
<protein>
    <recommendedName>
        <fullName evidence="4">HTH tetR-type domain-containing protein</fullName>
    </recommendedName>
</protein>
<sequence length="236" mass="26641">MRQPSAIPTFVEAVSIVVEKISTSVKLGDNGPMPHDNEPAPSSPTPARADRRTLMLDASIRVLASQGLRGLTHRAVQEEAGLPNGSVTYYFKTRDQLILAVIDRMATRDKMYANEITHELMRMTAVRPIAIDYPRIARFVRDWWNEGRDVQLARLELELAGAREPLIREEMIRCQAEFRGFAELVALALGSTNARLDGHILLALLQGLLFDHVTRDWEDLEILEVGLRRAIESVRY</sequence>
<feature type="region of interest" description="Disordered" evidence="3">
    <location>
        <begin position="25"/>
        <end position="47"/>
    </location>
</feature>
<dbReference type="PANTHER" id="PTHR30055">
    <property type="entry name" value="HTH-TYPE TRANSCRIPTIONAL REGULATOR RUTR"/>
    <property type="match status" value="1"/>
</dbReference>
<dbReference type="Gene3D" id="1.10.357.10">
    <property type="entry name" value="Tetracycline Repressor, domain 2"/>
    <property type="match status" value="1"/>
</dbReference>
<dbReference type="Proteomes" id="UP000190037">
    <property type="component" value="Unassembled WGS sequence"/>
</dbReference>
<dbReference type="InterPro" id="IPR050109">
    <property type="entry name" value="HTH-type_TetR-like_transc_reg"/>
</dbReference>
<dbReference type="PANTHER" id="PTHR30055:SF231">
    <property type="entry name" value="TRANSCRIPTIONAL REGULATORY PROTEIN (PROBABLY DEOR-FAMILY)-RELATED"/>
    <property type="match status" value="1"/>
</dbReference>
<dbReference type="GO" id="GO:0000976">
    <property type="term" value="F:transcription cis-regulatory region binding"/>
    <property type="evidence" value="ECO:0007669"/>
    <property type="project" value="TreeGrafter"/>
</dbReference>
<proteinExistence type="predicted"/>
<dbReference type="InterPro" id="IPR041583">
    <property type="entry name" value="TetR_C_31"/>
</dbReference>
<dbReference type="STRING" id="159449.B4N89_04575"/>
<evidence type="ECO:0000256" key="1">
    <source>
        <dbReference type="ARBA" id="ARBA00023125"/>
    </source>
</evidence>
<gene>
    <name evidence="5" type="ORF">B4N89_04575</name>
</gene>
<dbReference type="InterPro" id="IPR009057">
    <property type="entry name" value="Homeodomain-like_sf"/>
</dbReference>
<evidence type="ECO:0000313" key="5">
    <source>
        <dbReference type="EMBL" id="OPC84808.1"/>
    </source>
</evidence>
<organism evidence="5 6">
    <name type="scientific">Embleya scabrispora</name>
    <dbReference type="NCBI Taxonomy" id="159449"/>
    <lineage>
        <taxon>Bacteria</taxon>
        <taxon>Bacillati</taxon>
        <taxon>Actinomycetota</taxon>
        <taxon>Actinomycetes</taxon>
        <taxon>Kitasatosporales</taxon>
        <taxon>Streptomycetaceae</taxon>
        <taxon>Embleya</taxon>
    </lineage>
</organism>
<name>A0A1T3P6S8_9ACTN</name>
<dbReference type="SUPFAM" id="SSF46689">
    <property type="entry name" value="Homeodomain-like"/>
    <property type="match status" value="1"/>
</dbReference>
<evidence type="ECO:0000256" key="3">
    <source>
        <dbReference type="SAM" id="MobiDB-lite"/>
    </source>
</evidence>
<feature type="DNA-binding region" description="H-T-H motif" evidence="2">
    <location>
        <begin position="72"/>
        <end position="91"/>
    </location>
</feature>
<feature type="domain" description="HTH tetR-type" evidence="4">
    <location>
        <begin position="49"/>
        <end position="109"/>
    </location>
</feature>
<evidence type="ECO:0000256" key="2">
    <source>
        <dbReference type="PROSITE-ProRule" id="PRU00335"/>
    </source>
</evidence>
<dbReference type="PROSITE" id="PS50977">
    <property type="entry name" value="HTH_TETR_2"/>
    <property type="match status" value="1"/>
</dbReference>
<dbReference type="Pfam" id="PF00440">
    <property type="entry name" value="TetR_N"/>
    <property type="match status" value="1"/>
</dbReference>